<protein>
    <recommendedName>
        <fullName evidence="3">HNH endonuclease</fullName>
    </recommendedName>
</protein>
<accession>A0ABV4USL3</accession>
<reference evidence="1 2" key="1">
    <citation type="submission" date="2024-09" db="EMBL/GenBank/DDBJ databases">
        <authorList>
            <person name="Salinas-Garcia M.A."/>
            <person name="Prieme A."/>
        </authorList>
    </citation>
    <scope>NUCLEOTIDE SEQUENCE [LARGE SCALE GENOMIC DNA]</scope>
    <source>
        <strain evidence="1 2">DSM 21081</strain>
    </source>
</reference>
<dbReference type="EMBL" id="JBHDLJ010000013">
    <property type="protein sequence ID" value="MFB0835690.1"/>
    <property type="molecule type" value="Genomic_DNA"/>
</dbReference>
<keyword evidence="2" id="KW-1185">Reference proteome</keyword>
<dbReference type="RefSeq" id="WP_373972867.1">
    <property type="nucleotide sequence ID" value="NZ_JBHDLJ010000013.1"/>
</dbReference>
<proteinExistence type="predicted"/>
<name>A0ABV4USL3_9MICC</name>
<gene>
    <name evidence="1" type="ORF">ACETWP_13950</name>
</gene>
<comment type="caution">
    <text evidence="1">The sequence shown here is derived from an EMBL/GenBank/DDBJ whole genome shotgun (WGS) entry which is preliminary data.</text>
</comment>
<sequence>MPSITTDKNNVPHSAENGQFTAQVLATPTAGLPAPAGADWMAEGSGDGDTPAHLAVRVLDTERTEEDRFEALRGLLKATGELGQWNQDNGDEGGPDEEAVADAIANDPEKLTAALDAATEHLEKNRDNDLAEAAGSVAEEVIFAPHGGVDCTFRQDPAGSGCAVGAGGYASPMTAYADPRSHALEASIAALDPKLFTRWPGGWRGNVELALLDAVFSIRATHRAKTPGKGVAGRVLEYRAWRGGVADDLGFLAGLDEDTVKGFMGQTVTSGRTKASAAIEAAGRFHAAGLGTTKTLDPSDRDHLRHYTDVHGLGWVTRDYFGMNLGHPGSKVDVHILAFAREATGTDRLDPEDVRAMLREVHAARPDLGATETHMDHAIWLSRHPEL</sequence>
<organism evidence="1 2">
    <name type="scientific">Arthrobacter halodurans</name>
    <dbReference type="NCBI Taxonomy" id="516699"/>
    <lineage>
        <taxon>Bacteria</taxon>
        <taxon>Bacillati</taxon>
        <taxon>Actinomycetota</taxon>
        <taxon>Actinomycetes</taxon>
        <taxon>Micrococcales</taxon>
        <taxon>Micrococcaceae</taxon>
        <taxon>Arthrobacter</taxon>
    </lineage>
</organism>
<dbReference type="Proteomes" id="UP001575652">
    <property type="component" value="Unassembled WGS sequence"/>
</dbReference>
<evidence type="ECO:0008006" key="3">
    <source>
        <dbReference type="Google" id="ProtNLM"/>
    </source>
</evidence>
<evidence type="ECO:0000313" key="1">
    <source>
        <dbReference type="EMBL" id="MFB0835690.1"/>
    </source>
</evidence>
<evidence type="ECO:0000313" key="2">
    <source>
        <dbReference type="Proteomes" id="UP001575652"/>
    </source>
</evidence>